<proteinExistence type="predicted"/>
<evidence type="ECO:0000313" key="5">
    <source>
        <dbReference type="EMBL" id="MBP3963659.1"/>
    </source>
</evidence>
<feature type="domain" description="Inosine/uridine-preferring nucleoside hydrolase" evidence="3">
    <location>
        <begin position="7"/>
        <end position="308"/>
    </location>
</feature>
<dbReference type="PANTHER" id="PTHR12304">
    <property type="entry name" value="INOSINE-URIDINE PREFERRING NUCLEOSIDE HYDROLASE"/>
    <property type="match status" value="1"/>
</dbReference>
<dbReference type="GO" id="GO:0016787">
    <property type="term" value="F:hydrolase activity"/>
    <property type="evidence" value="ECO:0007669"/>
    <property type="project" value="UniProtKB-KW"/>
</dbReference>
<keyword evidence="6" id="KW-1185">Reference proteome</keyword>
<dbReference type="Pfam" id="PF01156">
    <property type="entry name" value="IU_nuc_hydro"/>
    <property type="match status" value="1"/>
</dbReference>
<gene>
    <name evidence="4" type="ORF">I8J30_03035</name>
    <name evidence="5" type="ORF">I8J30_13160</name>
</gene>
<dbReference type="CDD" id="cd02650">
    <property type="entry name" value="nuc_hydro_CaPnhB"/>
    <property type="match status" value="1"/>
</dbReference>
<evidence type="ECO:0000256" key="1">
    <source>
        <dbReference type="ARBA" id="ARBA00022801"/>
    </source>
</evidence>
<dbReference type="Gene3D" id="3.90.245.10">
    <property type="entry name" value="Ribonucleoside hydrolase-like"/>
    <property type="match status" value="1"/>
</dbReference>
<keyword evidence="1 5" id="KW-0378">Hydrolase</keyword>
<reference evidence="5 6" key="1">
    <citation type="submission" date="2021-04" db="EMBL/GenBank/DDBJ databases">
        <title>Paenibacillus sp. DLE-14 whole genome sequence.</title>
        <authorList>
            <person name="Ham Y.J."/>
        </authorList>
    </citation>
    <scope>NUCLEOTIDE SEQUENCE [LARGE SCALE GENOMIC DNA]</scope>
    <source>
        <strain evidence="5 6">DLE-14</strain>
    </source>
</reference>
<name>A0ABS5CCG5_9BACL</name>
<dbReference type="InterPro" id="IPR001910">
    <property type="entry name" value="Inosine/uridine_hydrolase_dom"/>
</dbReference>
<dbReference type="InterPro" id="IPR023186">
    <property type="entry name" value="IUNH"/>
</dbReference>
<comment type="caution">
    <text evidence="5">The sequence shown here is derived from an EMBL/GenBank/DDBJ whole genome shotgun (WGS) entry which is preliminary data.</text>
</comment>
<organism evidence="5 6">
    <name type="scientific">Paenibacillus lignilyticus</name>
    <dbReference type="NCBI Taxonomy" id="1172615"/>
    <lineage>
        <taxon>Bacteria</taxon>
        <taxon>Bacillati</taxon>
        <taxon>Bacillota</taxon>
        <taxon>Bacilli</taxon>
        <taxon>Bacillales</taxon>
        <taxon>Paenibacillaceae</taxon>
        <taxon>Paenibacillus</taxon>
    </lineage>
</organism>
<dbReference type="EMBL" id="JAGKSP010000001">
    <property type="protein sequence ID" value="MBP3961671.1"/>
    <property type="molecule type" value="Genomic_DNA"/>
</dbReference>
<protein>
    <submittedName>
        <fullName evidence="5">Nucleoside hydrolase</fullName>
    </submittedName>
</protein>
<dbReference type="InterPro" id="IPR036452">
    <property type="entry name" value="Ribo_hydro-like"/>
</dbReference>
<evidence type="ECO:0000313" key="6">
    <source>
        <dbReference type="Proteomes" id="UP000673394"/>
    </source>
</evidence>
<evidence type="ECO:0000256" key="2">
    <source>
        <dbReference type="ARBA" id="ARBA00023295"/>
    </source>
</evidence>
<dbReference type="SUPFAM" id="SSF53590">
    <property type="entry name" value="Nucleoside hydrolase"/>
    <property type="match status" value="1"/>
</dbReference>
<sequence>MMKQLKMIIDADTGIDDALAILYGIKSGKADIVGITTTFGNIPVDQATENTLRILKLAGRENEIPVSQGASQPLTRIVKVFPTHVHGVNGIGDVELPASTQRPISEPADDFIVRKADELENELVIVALGRLTNIAHALKKDPELPSKVKHLYLMGGAVHVAGNVTPTSEANIWGDPEAADFVFQSGLKITMVGLDVTYQTRLRQSHLDLLEQSCKPENREIVSFLNRSMSYYFNFYRQSDALQQCAPMHDPLAVLVALEPGIVQTQQMHLSVECKGELTLGMTVADLRRKPVAGSPVDVCINVDADRAIDLMLEVFV</sequence>
<dbReference type="EMBL" id="JAGKSP010000004">
    <property type="protein sequence ID" value="MBP3963659.1"/>
    <property type="molecule type" value="Genomic_DNA"/>
</dbReference>
<dbReference type="PANTHER" id="PTHR12304:SF4">
    <property type="entry name" value="URIDINE NUCLEOSIDASE"/>
    <property type="match status" value="1"/>
</dbReference>
<accession>A0ABS5CCG5</accession>
<evidence type="ECO:0000259" key="3">
    <source>
        <dbReference type="Pfam" id="PF01156"/>
    </source>
</evidence>
<evidence type="ECO:0000313" key="4">
    <source>
        <dbReference type="EMBL" id="MBP3961671.1"/>
    </source>
</evidence>
<keyword evidence="2" id="KW-0326">Glycosidase</keyword>
<dbReference type="Proteomes" id="UP000673394">
    <property type="component" value="Unassembled WGS sequence"/>
</dbReference>